<evidence type="ECO:0000256" key="6">
    <source>
        <dbReference type="RuleBase" id="RU000304"/>
    </source>
</evidence>
<evidence type="ECO:0000256" key="2">
    <source>
        <dbReference type="ARBA" id="ARBA00022741"/>
    </source>
</evidence>
<dbReference type="GO" id="GO:0000045">
    <property type="term" value="P:autophagosome assembly"/>
    <property type="evidence" value="ECO:0007669"/>
    <property type="project" value="TreeGrafter"/>
</dbReference>
<organism evidence="8 9">
    <name type="scientific">Ichthyophthirius multifiliis</name>
    <name type="common">White spot disease agent</name>
    <name type="synonym">Ich</name>
    <dbReference type="NCBI Taxonomy" id="5932"/>
    <lineage>
        <taxon>Eukaryota</taxon>
        <taxon>Sar</taxon>
        <taxon>Alveolata</taxon>
        <taxon>Ciliophora</taxon>
        <taxon>Intramacronucleata</taxon>
        <taxon>Oligohymenophorea</taxon>
        <taxon>Hymenostomatida</taxon>
        <taxon>Ophryoglenina</taxon>
        <taxon>Ichthyophthirius</taxon>
    </lineage>
</organism>
<dbReference type="GO" id="GO:0005524">
    <property type="term" value="F:ATP binding"/>
    <property type="evidence" value="ECO:0007669"/>
    <property type="project" value="UniProtKB-UniRule"/>
</dbReference>
<evidence type="ECO:0000256" key="4">
    <source>
        <dbReference type="ARBA" id="ARBA00022840"/>
    </source>
</evidence>
<dbReference type="PROSITE" id="PS00108">
    <property type="entry name" value="PROTEIN_KINASE_ST"/>
    <property type="match status" value="1"/>
</dbReference>
<keyword evidence="1 8" id="KW-0808">Transferase</keyword>
<keyword evidence="9" id="KW-1185">Reference proteome</keyword>
<reference evidence="8 9" key="1">
    <citation type="submission" date="2011-07" db="EMBL/GenBank/DDBJ databases">
        <authorList>
            <person name="Coyne R."/>
            <person name="Brami D."/>
            <person name="Johnson J."/>
            <person name="Hostetler J."/>
            <person name="Hannick L."/>
            <person name="Clark T."/>
            <person name="Cassidy-Hanley D."/>
            <person name="Inman J."/>
        </authorList>
    </citation>
    <scope>NUCLEOTIDE SEQUENCE [LARGE SCALE GENOMIC DNA]</scope>
    <source>
        <strain evidence="8 9">G5</strain>
    </source>
</reference>
<feature type="domain" description="Protein kinase" evidence="7">
    <location>
        <begin position="11"/>
        <end position="208"/>
    </location>
</feature>
<evidence type="ECO:0000313" key="8">
    <source>
        <dbReference type="EMBL" id="EGR30571.1"/>
    </source>
</evidence>
<protein>
    <submittedName>
        <fullName evidence="8">Protein kinase domain protein</fullName>
        <ecNumber evidence="8">2.7.10.2</ecNumber>
    </submittedName>
</protein>
<dbReference type="OMA" id="NINFLLM"/>
<evidence type="ECO:0000256" key="1">
    <source>
        <dbReference type="ARBA" id="ARBA00022679"/>
    </source>
</evidence>
<gene>
    <name evidence="8" type="ORF">IMG5_129040</name>
</gene>
<dbReference type="STRING" id="857967.G0QW34"/>
<keyword evidence="2 5" id="KW-0547">Nucleotide-binding</keyword>
<dbReference type="GO" id="GO:0005829">
    <property type="term" value="C:cytosol"/>
    <property type="evidence" value="ECO:0007669"/>
    <property type="project" value="TreeGrafter"/>
</dbReference>
<accession>G0QW34</accession>
<dbReference type="GeneID" id="14906682"/>
<dbReference type="GO" id="GO:0004674">
    <property type="term" value="F:protein serine/threonine kinase activity"/>
    <property type="evidence" value="ECO:0007669"/>
    <property type="project" value="UniProtKB-KW"/>
</dbReference>
<dbReference type="SMART" id="SM00220">
    <property type="entry name" value="S_TKc"/>
    <property type="match status" value="1"/>
</dbReference>
<dbReference type="GO" id="GO:0010506">
    <property type="term" value="P:regulation of autophagy"/>
    <property type="evidence" value="ECO:0007669"/>
    <property type="project" value="InterPro"/>
</dbReference>
<dbReference type="Gene3D" id="1.10.510.10">
    <property type="entry name" value="Transferase(Phosphotransferase) domain 1"/>
    <property type="match status" value="1"/>
</dbReference>
<dbReference type="EC" id="2.7.10.2" evidence="8"/>
<dbReference type="PROSITE" id="PS50011">
    <property type="entry name" value="PROTEIN_KINASE_DOM"/>
    <property type="match status" value="1"/>
</dbReference>
<proteinExistence type="inferred from homology"/>
<keyword evidence="4 5" id="KW-0067">ATP-binding</keyword>
<dbReference type="InterPro" id="IPR045269">
    <property type="entry name" value="Atg1-like"/>
</dbReference>
<name>G0QW34_ICHMU</name>
<comment type="similarity">
    <text evidence="6">Belongs to the protein kinase superfamily.</text>
</comment>
<dbReference type="InterPro" id="IPR008271">
    <property type="entry name" value="Ser/Thr_kinase_AS"/>
</dbReference>
<dbReference type="PANTHER" id="PTHR24348:SF22">
    <property type="entry name" value="NON-SPECIFIC SERINE_THREONINE PROTEIN KINASE"/>
    <property type="match status" value="1"/>
</dbReference>
<evidence type="ECO:0000259" key="7">
    <source>
        <dbReference type="PROSITE" id="PS50011"/>
    </source>
</evidence>
<dbReference type="AlphaFoldDB" id="G0QW34"/>
<dbReference type="InterPro" id="IPR011009">
    <property type="entry name" value="Kinase-like_dom_sf"/>
</dbReference>
<sequence>MPVKKIKDRYYQSLEKIGKGASASVYIGYDEKTKQKIAIKRIDQTRFDTNFLERIDQEIMVLQSFEQNNHIVKFMDHFTENKYIYIITELCEYGDLQKFIQTNFKAKIIPEKLAKVFAFQILLAFLQMVDKKIIHRDMKLENVLINQKLECKIADFGFVKLQDDFCISQAGTPITMAPEILNGENYNHKCDVWSFGFGFKTVQKILNI</sequence>
<dbReference type="GO" id="GO:0000407">
    <property type="term" value="C:phagophore assembly site"/>
    <property type="evidence" value="ECO:0007669"/>
    <property type="project" value="TreeGrafter"/>
</dbReference>
<dbReference type="RefSeq" id="XP_004032158.1">
    <property type="nucleotide sequence ID" value="XM_004032110.1"/>
</dbReference>
<dbReference type="InParanoid" id="G0QW34"/>
<dbReference type="PANTHER" id="PTHR24348">
    <property type="entry name" value="SERINE/THREONINE-PROTEIN KINASE UNC-51-RELATED"/>
    <property type="match status" value="1"/>
</dbReference>
<dbReference type="SUPFAM" id="SSF56112">
    <property type="entry name" value="Protein kinase-like (PK-like)"/>
    <property type="match status" value="1"/>
</dbReference>
<evidence type="ECO:0000256" key="5">
    <source>
        <dbReference type="PROSITE-ProRule" id="PRU10141"/>
    </source>
</evidence>
<dbReference type="eggNOG" id="KOG0595">
    <property type="taxonomic scope" value="Eukaryota"/>
</dbReference>
<dbReference type="GO" id="GO:0004715">
    <property type="term" value="F:non-membrane spanning protein tyrosine kinase activity"/>
    <property type="evidence" value="ECO:0007669"/>
    <property type="project" value="UniProtKB-EC"/>
</dbReference>
<dbReference type="PROSITE" id="PS00107">
    <property type="entry name" value="PROTEIN_KINASE_ATP"/>
    <property type="match status" value="1"/>
</dbReference>
<keyword evidence="6" id="KW-0723">Serine/threonine-protein kinase</keyword>
<dbReference type="OrthoDB" id="40902at2759"/>
<feature type="binding site" evidence="5">
    <location>
        <position position="40"/>
    </location>
    <ligand>
        <name>ATP</name>
        <dbReference type="ChEBI" id="CHEBI:30616"/>
    </ligand>
</feature>
<keyword evidence="3 8" id="KW-0418">Kinase</keyword>
<dbReference type="InterPro" id="IPR000719">
    <property type="entry name" value="Prot_kinase_dom"/>
</dbReference>
<dbReference type="GO" id="GO:0016020">
    <property type="term" value="C:membrane"/>
    <property type="evidence" value="ECO:0007669"/>
    <property type="project" value="TreeGrafter"/>
</dbReference>
<evidence type="ECO:0000313" key="9">
    <source>
        <dbReference type="Proteomes" id="UP000008983"/>
    </source>
</evidence>
<dbReference type="InterPro" id="IPR017441">
    <property type="entry name" value="Protein_kinase_ATP_BS"/>
</dbReference>
<evidence type="ECO:0000256" key="3">
    <source>
        <dbReference type="ARBA" id="ARBA00022777"/>
    </source>
</evidence>
<dbReference type="Pfam" id="PF00069">
    <property type="entry name" value="Pkinase"/>
    <property type="match status" value="1"/>
</dbReference>
<dbReference type="Proteomes" id="UP000008983">
    <property type="component" value="Unassembled WGS sequence"/>
</dbReference>
<dbReference type="EMBL" id="GL983978">
    <property type="protein sequence ID" value="EGR30571.1"/>
    <property type="molecule type" value="Genomic_DNA"/>
</dbReference>
<dbReference type="GO" id="GO:0005776">
    <property type="term" value="C:autophagosome"/>
    <property type="evidence" value="ECO:0007669"/>
    <property type="project" value="TreeGrafter"/>
</dbReference>